<dbReference type="SMART" id="SM00448">
    <property type="entry name" value="REC"/>
    <property type="match status" value="1"/>
</dbReference>
<evidence type="ECO:0000256" key="7">
    <source>
        <dbReference type="ARBA" id="ARBA00023125"/>
    </source>
</evidence>
<dbReference type="AlphaFoldDB" id="A0A8J8MQM6"/>
<dbReference type="GO" id="GO:0000160">
    <property type="term" value="P:phosphorelay signal transduction system"/>
    <property type="evidence" value="ECO:0007669"/>
    <property type="project" value="UniProtKB-KW"/>
</dbReference>
<keyword evidence="7" id="KW-0238">DNA-binding</keyword>
<sequence length="256" mass="29235">MYKLLIVDDEPIVRKGIRSFVDFEALSIDHVFEASNGSEALTIFKKELPHMVLADINMPKMNGLDFAALAKEVKPDVKIAVITGYDYFDYAVKALKTGIDDYILKPVSRKDIFELLQKLVDKLREEKVTSEINHVVKDLKDQSGIDEQDTYQSRLYNLVEENIGNKGLTLSLLAEEMGLSVGYLSGLFKKLFGQSFKEYVLARRLERAKILLLSSDMKNYEITDVIGFDDPNYFSTCFKKKYGVAPSKYKEKIRND</sequence>
<comment type="function">
    <text evidence="9">May play the central regulatory role in sporulation. It may be an element of the effector pathway responsible for the activation of sporulation genes in response to nutritional stress. Spo0A may act in concert with spo0H (a sigma factor) to control the expression of some genes that are critical to the sporulation process.</text>
</comment>
<dbReference type="PROSITE" id="PS50110">
    <property type="entry name" value="RESPONSE_REGULATORY"/>
    <property type="match status" value="1"/>
</dbReference>
<dbReference type="InterPro" id="IPR009057">
    <property type="entry name" value="Homeodomain-like_sf"/>
</dbReference>
<evidence type="ECO:0000256" key="10">
    <source>
        <dbReference type="PROSITE-ProRule" id="PRU00169"/>
    </source>
</evidence>
<proteinExistence type="predicted"/>
<dbReference type="InterPro" id="IPR051552">
    <property type="entry name" value="HptR"/>
</dbReference>
<evidence type="ECO:0000256" key="5">
    <source>
        <dbReference type="ARBA" id="ARBA00023012"/>
    </source>
</evidence>
<evidence type="ECO:0000259" key="11">
    <source>
        <dbReference type="PROSITE" id="PS01124"/>
    </source>
</evidence>
<dbReference type="SUPFAM" id="SSF46689">
    <property type="entry name" value="Homeodomain-like"/>
    <property type="match status" value="2"/>
</dbReference>
<dbReference type="InterPro" id="IPR018060">
    <property type="entry name" value="HTH_AraC"/>
</dbReference>
<evidence type="ECO:0000256" key="8">
    <source>
        <dbReference type="ARBA" id="ARBA00023163"/>
    </source>
</evidence>
<dbReference type="InterPro" id="IPR001789">
    <property type="entry name" value="Sig_transdc_resp-reg_receiver"/>
</dbReference>
<feature type="domain" description="Response regulatory" evidence="12">
    <location>
        <begin position="3"/>
        <end position="120"/>
    </location>
</feature>
<dbReference type="Pfam" id="PF00072">
    <property type="entry name" value="Response_reg"/>
    <property type="match status" value="1"/>
</dbReference>
<dbReference type="PROSITE" id="PS01124">
    <property type="entry name" value="HTH_ARAC_FAMILY_2"/>
    <property type="match status" value="1"/>
</dbReference>
<dbReference type="SMART" id="SM00342">
    <property type="entry name" value="HTH_ARAC"/>
    <property type="match status" value="1"/>
</dbReference>
<gene>
    <name evidence="13" type="ORF">HZI73_09295</name>
</gene>
<keyword evidence="3" id="KW-0963">Cytoplasm</keyword>
<accession>A0A8J8MQM6</accession>
<keyword evidence="8" id="KW-0804">Transcription</keyword>
<organism evidence="13 14">
    <name type="scientific">Vallitalea pronyensis</name>
    <dbReference type="NCBI Taxonomy" id="1348613"/>
    <lineage>
        <taxon>Bacteria</taxon>
        <taxon>Bacillati</taxon>
        <taxon>Bacillota</taxon>
        <taxon>Clostridia</taxon>
        <taxon>Lachnospirales</taxon>
        <taxon>Vallitaleaceae</taxon>
        <taxon>Vallitalea</taxon>
    </lineage>
</organism>
<dbReference type="Gene3D" id="1.10.10.60">
    <property type="entry name" value="Homeodomain-like"/>
    <property type="match status" value="2"/>
</dbReference>
<dbReference type="PANTHER" id="PTHR42713">
    <property type="entry name" value="HISTIDINE KINASE-RELATED"/>
    <property type="match status" value="1"/>
</dbReference>
<protein>
    <recommendedName>
        <fullName evidence="2">Stage 0 sporulation protein A homolog</fullName>
    </recommendedName>
</protein>
<dbReference type="GO" id="GO:0005737">
    <property type="term" value="C:cytoplasm"/>
    <property type="evidence" value="ECO:0007669"/>
    <property type="project" value="UniProtKB-SubCell"/>
</dbReference>
<dbReference type="SUPFAM" id="SSF52172">
    <property type="entry name" value="CheY-like"/>
    <property type="match status" value="1"/>
</dbReference>
<evidence type="ECO:0000313" key="13">
    <source>
        <dbReference type="EMBL" id="QUI25653.1"/>
    </source>
</evidence>
<dbReference type="EMBL" id="CP058649">
    <property type="protein sequence ID" value="QUI25653.1"/>
    <property type="molecule type" value="Genomic_DNA"/>
</dbReference>
<evidence type="ECO:0000256" key="4">
    <source>
        <dbReference type="ARBA" id="ARBA00022553"/>
    </source>
</evidence>
<comment type="subcellular location">
    <subcellularLocation>
        <location evidence="1">Cytoplasm</location>
    </subcellularLocation>
</comment>
<evidence type="ECO:0000259" key="12">
    <source>
        <dbReference type="PROSITE" id="PS50110"/>
    </source>
</evidence>
<evidence type="ECO:0000256" key="1">
    <source>
        <dbReference type="ARBA" id="ARBA00004496"/>
    </source>
</evidence>
<evidence type="ECO:0000256" key="2">
    <source>
        <dbReference type="ARBA" id="ARBA00018672"/>
    </source>
</evidence>
<dbReference type="PANTHER" id="PTHR42713:SF3">
    <property type="entry name" value="TRANSCRIPTIONAL REGULATORY PROTEIN HPTR"/>
    <property type="match status" value="1"/>
</dbReference>
<evidence type="ECO:0000256" key="3">
    <source>
        <dbReference type="ARBA" id="ARBA00022490"/>
    </source>
</evidence>
<keyword evidence="14" id="KW-1185">Reference proteome</keyword>
<feature type="modified residue" description="4-aspartylphosphate" evidence="10">
    <location>
        <position position="55"/>
    </location>
</feature>
<dbReference type="Pfam" id="PF12833">
    <property type="entry name" value="HTH_18"/>
    <property type="match status" value="1"/>
</dbReference>
<keyword evidence="5" id="KW-0902">Two-component regulatory system</keyword>
<dbReference type="GO" id="GO:0003700">
    <property type="term" value="F:DNA-binding transcription factor activity"/>
    <property type="evidence" value="ECO:0007669"/>
    <property type="project" value="InterPro"/>
</dbReference>
<dbReference type="Proteomes" id="UP000683246">
    <property type="component" value="Chromosome"/>
</dbReference>
<keyword evidence="4 10" id="KW-0597">Phosphoprotein</keyword>
<dbReference type="InterPro" id="IPR011006">
    <property type="entry name" value="CheY-like_superfamily"/>
</dbReference>
<evidence type="ECO:0000256" key="9">
    <source>
        <dbReference type="ARBA" id="ARBA00024867"/>
    </source>
</evidence>
<keyword evidence="6" id="KW-0805">Transcription regulation</keyword>
<evidence type="ECO:0000313" key="14">
    <source>
        <dbReference type="Proteomes" id="UP000683246"/>
    </source>
</evidence>
<evidence type="ECO:0000256" key="6">
    <source>
        <dbReference type="ARBA" id="ARBA00023015"/>
    </source>
</evidence>
<dbReference type="KEGG" id="vpy:HZI73_09295"/>
<dbReference type="Gene3D" id="3.40.50.2300">
    <property type="match status" value="1"/>
</dbReference>
<dbReference type="CDD" id="cd17536">
    <property type="entry name" value="REC_YesN-like"/>
    <property type="match status" value="1"/>
</dbReference>
<feature type="domain" description="HTH araC/xylS-type" evidence="11">
    <location>
        <begin position="153"/>
        <end position="252"/>
    </location>
</feature>
<name>A0A8J8MQM6_9FIRM</name>
<reference evidence="13" key="1">
    <citation type="submission" date="2020-07" db="EMBL/GenBank/DDBJ databases">
        <title>Vallitalea pronyensis genome.</title>
        <authorList>
            <person name="Postec A."/>
        </authorList>
    </citation>
    <scope>NUCLEOTIDE SEQUENCE</scope>
    <source>
        <strain evidence="13">FatNI3</strain>
    </source>
</reference>
<dbReference type="GO" id="GO:0043565">
    <property type="term" value="F:sequence-specific DNA binding"/>
    <property type="evidence" value="ECO:0007669"/>
    <property type="project" value="InterPro"/>
</dbReference>